<accession>A0ABY8UYA6</accession>
<evidence type="ECO:0000313" key="5">
    <source>
        <dbReference type="Proteomes" id="UP001236652"/>
    </source>
</evidence>
<protein>
    <submittedName>
        <fullName evidence="4">Class I SAM-dependent methyltransferase</fullName>
        <ecNumber evidence="4">2.1.-.-</ecNumber>
    </submittedName>
</protein>
<dbReference type="GO" id="GO:0008168">
    <property type="term" value="F:methyltransferase activity"/>
    <property type="evidence" value="ECO:0007669"/>
    <property type="project" value="UniProtKB-KW"/>
</dbReference>
<reference evidence="4 5" key="1">
    <citation type="submission" date="2023-05" db="EMBL/GenBank/DDBJ databases">
        <title>Comparative genomics reveals the evidence of polycyclic aromatic hydrocarbons degradation in moderately halophilic genus Pontibacillus.</title>
        <authorList>
            <person name="Yang H."/>
            <person name="Qian Z."/>
        </authorList>
    </citation>
    <scope>NUCLEOTIDE SEQUENCE [LARGE SCALE GENOMIC DNA]</scope>
    <source>
        <strain evidence="5">HN14</strain>
    </source>
</reference>
<dbReference type="SUPFAM" id="SSF53335">
    <property type="entry name" value="S-adenosyl-L-methionine-dependent methyltransferases"/>
    <property type="match status" value="1"/>
</dbReference>
<evidence type="ECO:0000313" key="4">
    <source>
        <dbReference type="EMBL" id="WIF98345.1"/>
    </source>
</evidence>
<dbReference type="PANTHER" id="PTHR43861:SF1">
    <property type="entry name" value="TRANS-ACONITATE 2-METHYLTRANSFERASE"/>
    <property type="match status" value="1"/>
</dbReference>
<evidence type="ECO:0000256" key="1">
    <source>
        <dbReference type="ARBA" id="ARBA00022603"/>
    </source>
</evidence>
<dbReference type="RefSeq" id="WP_231419613.1">
    <property type="nucleotide sequence ID" value="NZ_CP126446.1"/>
</dbReference>
<dbReference type="PANTHER" id="PTHR43861">
    <property type="entry name" value="TRANS-ACONITATE 2-METHYLTRANSFERASE-RELATED"/>
    <property type="match status" value="1"/>
</dbReference>
<dbReference type="InterPro" id="IPR041698">
    <property type="entry name" value="Methyltransf_25"/>
</dbReference>
<feature type="domain" description="Methyltransferase" evidence="3">
    <location>
        <begin position="46"/>
        <end position="137"/>
    </location>
</feature>
<dbReference type="GO" id="GO:0032259">
    <property type="term" value="P:methylation"/>
    <property type="evidence" value="ECO:0007669"/>
    <property type="project" value="UniProtKB-KW"/>
</dbReference>
<keyword evidence="1 4" id="KW-0489">Methyltransferase</keyword>
<dbReference type="InterPro" id="IPR029063">
    <property type="entry name" value="SAM-dependent_MTases_sf"/>
</dbReference>
<dbReference type="Gene3D" id="3.40.50.150">
    <property type="entry name" value="Vaccinia Virus protein VP39"/>
    <property type="match status" value="1"/>
</dbReference>
<name>A0ABY8UYA6_9BACI</name>
<sequence>MGFLFSQFSKPQGLIGKAVGWLMYKQNAGINKWAMSFLDIQQDDCVLEIGFGPGYCVKELCDSYDGVRVIGLDPSEAMVEEAKRRNKKDVEGGRVRLAQGYAEESTNLHDTIDKVLAINNITYWEDPVGTLAALREQMSEKGRVAIALQPHEKGASDETTVIIGDQIRSFLEQAGFKQVLVHHKPGSPTKTTCVVGSVSDLPVQNP</sequence>
<dbReference type="EC" id="2.1.-.-" evidence="4"/>
<keyword evidence="5" id="KW-1185">Reference proteome</keyword>
<evidence type="ECO:0000256" key="2">
    <source>
        <dbReference type="ARBA" id="ARBA00022679"/>
    </source>
</evidence>
<evidence type="ECO:0000259" key="3">
    <source>
        <dbReference type="Pfam" id="PF13649"/>
    </source>
</evidence>
<organism evidence="4 5">
    <name type="scientific">Pontibacillus chungwhensis</name>
    <dbReference type="NCBI Taxonomy" id="265426"/>
    <lineage>
        <taxon>Bacteria</taxon>
        <taxon>Bacillati</taxon>
        <taxon>Bacillota</taxon>
        <taxon>Bacilli</taxon>
        <taxon>Bacillales</taxon>
        <taxon>Bacillaceae</taxon>
        <taxon>Pontibacillus</taxon>
    </lineage>
</organism>
<proteinExistence type="predicted"/>
<dbReference type="Pfam" id="PF13649">
    <property type="entry name" value="Methyltransf_25"/>
    <property type="match status" value="1"/>
</dbReference>
<dbReference type="CDD" id="cd02440">
    <property type="entry name" value="AdoMet_MTases"/>
    <property type="match status" value="1"/>
</dbReference>
<gene>
    <name evidence="4" type="ORF">QNI29_01265</name>
</gene>
<keyword evidence="2 4" id="KW-0808">Transferase</keyword>
<dbReference type="EMBL" id="CP126446">
    <property type="protein sequence ID" value="WIF98345.1"/>
    <property type="molecule type" value="Genomic_DNA"/>
</dbReference>
<dbReference type="Proteomes" id="UP001236652">
    <property type="component" value="Chromosome"/>
</dbReference>